<dbReference type="SUPFAM" id="SSF53098">
    <property type="entry name" value="Ribonuclease H-like"/>
    <property type="match status" value="1"/>
</dbReference>
<accession>A0A2Z7D3U2</accession>
<evidence type="ECO:0000313" key="3">
    <source>
        <dbReference type="Proteomes" id="UP000250235"/>
    </source>
</evidence>
<dbReference type="AlphaFoldDB" id="A0A2Z7D3U2"/>
<dbReference type="Proteomes" id="UP000250235">
    <property type="component" value="Unassembled WGS sequence"/>
</dbReference>
<dbReference type="PROSITE" id="PS50994">
    <property type="entry name" value="INTEGRASE"/>
    <property type="match status" value="1"/>
</dbReference>
<dbReference type="Gene3D" id="3.30.420.10">
    <property type="entry name" value="Ribonuclease H-like superfamily/Ribonuclease H"/>
    <property type="match status" value="1"/>
</dbReference>
<gene>
    <name evidence="2" type="ORF">F511_31650</name>
</gene>
<dbReference type="OrthoDB" id="1938712at2759"/>
<feature type="domain" description="Integrase catalytic" evidence="1">
    <location>
        <begin position="27"/>
        <end position="186"/>
    </location>
</feature>
<proteinExistence type="predicted"/>
<dbReference type="InterPro" id="IPR001584">
    <property type="entry name" value="Integrase_cat-core"/>
</dbReference>
<keyword evidence="3" id="KW-1185">Reference proteome</keyword>
<dbReference type="InterPro" id="IPR012337">
    <property type="entry name" value="RNaseH-like_sf"/>
</dbReference>
<dbReference type="PANTHER" id="PTHR45835">
    <property type="entry name" value="YALI0A06105P"/>
    <property type="match status" value="1"/>
</dbReference>
<dbReference type="InterPro" id="IPR036397">
    <property type="entry name" value="RNaseH_sf"/>
</dbReference>
<evidence type="ECO:0000313" key="2">
    <source>
        <dbReference type="EMBL" id="KZV54294.1"/>
    </source>
</evidence>
<protein>
    <recommendedName>
        <fullName evidence="1">Integrase catalytic domain-containing protein</fullName>
    </recommendedName>
</protein>
<evidence type="ECO:0000259" key="1">
    <source>
        <dbReference type="PROSITE" id="PS50994"/>
    </source>
</evidence>
<dbReference type="EMBL" id="KQ989547">
    <property type="protein sequence ID" value="KZV54294.1"/>
    <property type="molecule type" value="Genomic_DNA"/>
</dbReference>
<dbReference type="GO" id="GO:0003676">
    <property type="term" value="F:nucleic acid binding"/>
    <property type="evidence" value="ECO:0007669"/>
    <property type="project" value="InterPro"/>
</dbReference>
<sequence>MKRDIARFVSECLTCQLVKAEHQRPAGLLKPLSIPEWFVAGLPKTVEGYNSIWVIIDILTKSSHFLPVKTTYDVSRYVNLYVKKIVRLHGVPVSIVSDRDPKFTSAFWKSLHRSLGTKLTFSIAFHPQTDGQSERVIQILEDLLRACIVDFSEGWDLKLPLVEFAYNNSLQASIQMNPYEALYGCKCRTPLHVMKLVRKLV</sequence>
<reference evidence="2 3" key="1">
    <citation type="journal article" date="2015" name="Proc. Natl. Acad. Sci. U.S.A.">
        <title>The resurrection genome of Boea hygrometrica: A blueprint for survival of dehydration.</title>
        <authorList>
            <person name="Xiao L."/>
            <person name="Yang G."/>
            <person name="Zhang L."/>
            <person name="Yang X."/>
            <person name="Zhao S."/>
            <person name="Ji Z."/>
            <person name="Zhou Q."/>
            <person name="Hu M."/>
            <person name="Wang Y."/>
            <person name="Chen M."/>
            <person name="Xu Y."/>
            <person name="Jin H."/>
            <person name="Xiao X."/>
            <person name="Hu G."/>
            <person name="Bao F."/>
            <person name="Hu Y."/>
            <person name="Wan P."/>
            <person name="Li L."/>
            <person name="Deng X."/>
            <person name="Kuang T."/>
            <person name="Xiang C."/>
            <person name="Zhu J.K."/>
            <person name="Oliver M.J."/>
            <person name="He Y."/>
        </authorList>
    </citation>
    <scope>NUCLEOTIDE SEQUENCE [LARGE SCALE GENOMIC DNA]</scope>
    <source>
        <strain evidence="3">cv. XS01</strain>
    </source>
</reference>
<name>A0A2Z7D3U2_9LAMI</name>
<dbReference type="GO" id="GO:0015074">
    <property type="term" value="P:DNA integration"/>
    <property type="evidence" value="ECO:0007669"/>
    <property type="project" value="InterPro"/>
</dbReference>
<dbReference type="PANTHER" id="PTHR45835:SF99">
    <property type="entry name" value="CHROMO DOMAIN-CONTAINING PROTEIN-RELATED"/>
    <property type="match status" value="1"/>
</dbReference>
<organism evidence="2 3">
    <name type="scientific">Dorcoceras hygrometricum</name>
    <dbReference type="NCBI Taxonomy" id="472368"/>
    <lineage>
        <taxon>Eukaryota</taxon>
        <taxon>Viridiplantae</taxon>
        <taxon>Streptophyta</taxon>
        <taxon>Embryophyta</taxon>
        <taxon>Tracheophyta</taxon>
        <taxon>Spermatophyta</taxon>
        <taxon>Magnoliopsida</taxon>
        <taxon>eudicotyledons</taxon>
        <taxon>Gunneridae</taxon>
        <taxon>Pentapetalae</taxon>
        <taxon>asterids</taxon>
        <taxon>lamiids</taxon>
        <taxon>Lamiales</taxon>
        <taxon>Gesneriaceae</taxon>
        <taxon>Didymocarpoideae</taxon>
        <taxon>Trichosporeae</taxon>
        <taxon>Loxocarpinae</taxon>
        <taxon>Dorcoceras</taxon>
    </lineage>
</organism>